<evidence type="ECO:0000256" key="4">
    <source>
        <dbReference type="ARBA" id="ARBA00022989"/>
    </source>
</evidence>
<gene>
    <name evidence="7" type="ORF">SAMN05216564_105214</name>
</gene>
<feature type="transmembrane region" description="Helical" evidence="6">
    <location>
        <begin position="68"/>
        <end position="91"/>
    </location>
</feature>
<organism evidence="7 8">
    <name type="scientific">Halopenitus persicus</name>
    <dbReference type="NCBI Taxonomy" id="1048396"/>
    <lineage>
        <taxon>Archaea</taxon>
        <taxon>Methanobacteriati</taxon>
        <taxon>Methanobacteriota</taxon>
        <taxon>Stenosarchaea group</taxon>
        <taxon>Halobacteria</taxon>
        <taxon>Halobacteriales</taxon>
        <taxon>Haloferacaceae</taxon>
        <taxon>Halopenitus</taxon>
    </lineage>
</organism>
<comment type="similarity">
    <text evidence="2">Belongs to the ABC-3 integral membrane protein family.</text>
</comment>
<evidence type="ECO:0000256" key="2">
    <source>
        <dbReference type="ARBA" id="ARBA00008034"/>
    </source>
</evidence>
<evidence type="ECO:0000313" key="8">
    <source>
        <dbReference type="Proteomes" id="UP000199079"/>
    </source>
</evidence>
<protein>
    <submittedName>
        <fullName evidence="7">Zinc transport system permease protein</fullName>
    </submittedName>
</protein>
<dbReference type="EMBL" id="FNPC01000005">
    <property type="protein sequence ID" value="SDY45794.1"/>
    <property type="molecule type" value="Genomic_DNA"/>
</dbReference>
<dbReference type="RefSeq" id="WP_021074337.1">
    <property type="nucleotide sequence ID" value="NZ_FNPC01000005.1"/>
</dbReference>
<evidence type="ECO:0000256" key="3">
    <source>
        <dbReference type="ARBA" id="ARBA00022692"/>
    </source>
</evidence>
<feature type="transmembrane region" description="Helical" evidence="6">
    <location>
        <begin position="192"/>
        <end position="212"/>
    </location>
</feature>
<evidence type="ECO:0000313" key="7">
    <source>
        <dbReference type="EMBL" id="SDY45794.1"/>
    </source>
</evidence>
<feature type="transmembrane region" description="Helical" evidence="6">
    <location>
        <begin position="97"/>
        <end position="117"/>
    </location>
</feature>
<dbReference type="PROSITE" id="PS51318">
    <property type="entry name" value="TAT"/>
    <property type="match status" value="1"/>
</dbReference>
<feature type="transmembrane region" description="Helical" evidence="6">
    <location>
        <begin position="284"/>
        <end position="304"/>
    </location>
</feature>
<dbReference type="InterPro" id="IPR037294">
    <property type="entry name" value="ABC_BtuC-like"/>
</dbReference>
<dbReference type="InterPro" id="IPR001626">
    <property type="entry name" value="ABC_TroCD"/>
</dbReference>
<comment type="subcellular location">
    <subcellularLocation>
        <location evidence="1">Membrane</location>
        <topology evidence="1">Multi-pass membrane protein</topology>
    </subcellularLocation>
</comment>
<evidence type="ECO:0000256" key="5">
    <source>
        <dbReference type="ARBA" id="ARBA00023136"/>
    </source>
</evidence>
<dbReference type="GO" id="GO:0043190">
    <property type="term" value="C:ATP-binding cassette (ABC) transporter complex"/>
    <property type="evidence" value="ECO:0007669"/>
    <property type="project" value="InterPro"/>
</dbReference>
<evidence type="ECO:0000256" key="1">
    <source>
        <dbReference type="ARBA" id="ARBA00004141"/>
    </source>
</evidence>
<keyword evidence="3 6" id="KW-0812">Transmembrane</keyword>
<dbReference type="AlphaFoldDB" id="A0A1H3K2P7"/>
<dbReference type="Gene3D" id="1.10.3470.10">
    <property type="entry name" value="ABC transporter involved in vitamin B12 uptake, BtuC"/>
    <property type="match status" value="1"/>
</dbReference>
<keyword evidence="4 6" id="KW-1133">Transmembrane helix</keyword>
<keyword evidence="5 6" id="KW-0472">Membrane</keyword>
<feature type="transmembrane region" description="Helical" evidence="6">
    <location>
        <begin position="310"/>
        <end position="329"/>
    </location>
</feature>
<dbReference type="GeneID" id="43837534"/>
<feature type="transmembrane region" description="Helical" evidence="6">
    <location>
        <begin position="12"/>
        <end position="31"/>
    </location>
</feature>
<dbReference type="PANTHER" id="PTHR30477:SF0">
    <property type="entry name" value="METAL TRANSPORT SYSTEM MEMBRANE PROTEIN TM_0125-RELATED"/>
    <property type="match status" value="1"/>
</dbReference>
<dbReference type="PANTHER" id="PTHR30477">
    <property type="entry name" value="ABC-TRANSPORTER METAL-BINDING PROTEIN"/>
    <property type="match status" value="1"/>
</dbReference>
<proteinExistence type="inferred from homology"/>
<dbReference type="InterPro" id="IPR006311">
    <property type="entry name" value="TAT_signal"/>
</dbReference>
<keyword evidence="8" id="KW-1185">Reference proteome</keyword>
<sequence length="341" mass="34754">MTGLITRRRLLHGAVVGIAGAVLLLVAFMVSDGLASLGLPGGGFAAYLVLLGRAVGAVTGLELFGFRFVWYSLATGALIGIVGPLVGIFIVHREMALIGETLAHTAFAGVAGGLLVGSATGWSAPLLVSALVAAVIGALAVEWLAEHAAAYGDVPIAIMLTGSFALGTIIISWGGGFSGLNIEAFLFGNISFVPVDGAWLMVVVSAVVLAAVGSRYKQLLYVTFDEQAARVARLNVAGYNRLLIVLTAMVVVGSMQVLGVILVAAMLVVPTAAASQVATSFREAIYLAVLVGETSVVAGILIGYGYGIPAGGTIVLIAIGWYVLAVLLADRGISLSTRSAS</sequence>
<reference evidence="8" key="1">
    <citation type="submission" date="2016-10" db="EMBL/GenBank/DDBJ databases">
        <authorList>
            <person name="Varghese N."/>
            <person name="Submissions S."/>
        </authorList>
    </citation>
    <scope>NUCLEOTIDE SEQUENCE [LARGE SCALE GENOMIC DNA]</scope>
    <source>
        <strain evidence="8">DC30,IBRC 10041,KCTC 4046</strain>
    </source>
</reference>
<dbReference type="GO" id="GO:0055085">
    <property type="term" value="P:transmembrane transport"/>
    <property type="evidence" value="ECO:0007669"/>
    <property type="project" value="InterPro"/>
</dbReference>
<feature type="transmembrane region" description="Helical" evidence="6">
    <location>
        <begin position="242"/>
        <end position="272"/>
    </location>
</feature>
<feature type="transmembrane region" description="Helical" evidence="6">
    <location>
        <begin position="124"/>
        <end position="144"/>
    </location>
</feature>
<dbReference type="SUPFAM" id="SSF81345">
    <property type="entry name" value="ABC transporter involved in vitamin B12 uptake, BtuC"/>
    <property type="match status" value="1"/>
</dbReference>
<dbReference type="Proteomes" id="UP000199079">
    <property type="component" value="Unassembled WGS sequence"/>
</dbReference>
<accession>A0A1H3K2P7</accession>
<evidence type="ECO:0000256" key="6">
    <source>
        <dbReference type="SAM" id="Phobius"/>
    </source>
</evidence>
<dbReference type="Pfam" id="PF00950">
    <property type="entry name" value="ABC-3"/>
    <property type="match status" value="1"/>
</dbReference>
<feature type="transmembrane region" description="Helical" evidence="6">
    <location>
        <begin position="156"/>
        <end position="180"/>
    </location>
</feature>
<name>A0A1H3K2P7_9EURY</name>
<feature type="transmembrane region" description="Helical" evidence="6">
    <location>
        <begin position="37"/>
        <end position="56"/>
    </location>
</feature>